<evidence type="ECO:0000313" key="2">
    <source>
        <dbReference type="Proteomes" id="UP000617340"/>
    </source>
</evidence>
<organism evidence="1 2">
    <name type="scientific">Vespula germanica</name>
    <name type="common">German yellow jacket</name>
    <name type="synonym">Paravespula germanica</name>
    <dbReference type="NCBI Taxonomy" id="30212"/>
    <lineage>
        <taxon>Eukaryota</taxon>
        <taxon>Metazoa</taxon>
        <taxon>Ecdysozoa</taxon>
        <taxon>Arthropoda</taxon>
        <taxon>Hexapoda</taxon>
        <taxon>Insecta</taxon>
        <taxon>Pterygota</taxon>
        <taxon>Neoptera</taxon>
        <taxon>Endopterygota</taxon>
        <taxon>Hymenoptera</taxon>
        <taxon>Apocrita</taxon>
        <taxon>Aculeata</taxon>
        <taxon>Vespoidea</taxon>
        <taxon>Vespidae</taxon>
        <taxon>Vespinae</taxon>
        <taxon>Vespula</taxon>
    </lineage>
</organism>
<accession>A0A834MPS6</accession>
<sequence length="70" mass="7877">MTATTITAQILRDDDPADKILDVQSKSDNFCCCYVQNFFFMVYDSLNHEPSHPDSLGCDSVAFLLQKPKS</sequence>
<keyword evidence="2" id="KW-1185">Reference proteome</keyword>
<name>A0A834MPS6_VESGE</name>
<reference evidence="1" key="1">
    <citation type="journal article" date="2020" name="G3 (Bethesda)">
        <title>High-Quality Assemblies for Three Invasive Social Wasps from the &lt;i&gt;Vespula&lt;/i&gt; Genus.</title>
        <authorList>
            <person name="Harrop T.W.R."/>
            <person name="Guhlin J."/>
            <person name="McLaughlin G.M."/>
            <person name="Permina E."/>
            <person name="Stockwell P."/>
            <person name="Gilligan J."/>
            <person name="Le Lec M.F."/>
            <person name="Gruber M.A.M."/>
            <person name="Quinn O."/>
            <person name="Lovegrove M."/>
            <person name="Duncan E.J."/>
            <person name="Remnant E.J."/>
            <person name="Van Eeckhoven J."/>
            <person name="Graham B."/>
            <person name="Knapp R.A."/>
            <person name="Langford K.W."/>
            <person name="Kronenberg Z."/>
            <person name="Press M.O."/>
            <person name="Eacker S.M."/>
            <person name="Wilson-Rankin E.E."/>
            <person name="Purcell J."/>
            <person name="Lester P.J."/>
            <person name="Dearden P.K."/>
        </authorList>
    </citation>
    <scope>NUCLEOTIDE SEQUENCE</scope>
    <source>
        <strain evidence="1">Linc-1</strain>
    </source>
</reference>
<protein>
    <submittedName>
        <fullName evidence="1">Uncharacterized protein</fullName>
    </submittedName>
</protein>
<evidence type="ECO:0000313" key="1">
    <source>
        <dbReference type="EMBL" id="KAF7379279.1"/>
    </source>
</evidence>
<dbReference type="Proteomes" id="UP000617340">
    <property type="component" value="Unassembled WGS sequence"/>
</dbReference>
<dbReference type="EMBL" id="JACSDZ010000025">
    <property type="protein sequence ID" value="KAF7379279.1"/>
    <property type="molecule type" value="Genomic_DNA"/>
</dbReference>
<comment type="caution">
    <text evidence="1">The sequence shown here is derived from an EMBL/GenBank/DDBJ whole genome shotgun (WGS) entry which is preliminary data.</text>
</comment>
<dbReference type="AlphaFoldDB" id="A0A834MPS6"/>
<proteinExistence type="predicted"/>
<gene>
    <name evidence="1" type="ORF">HZH68_017124</name>
</gene>